<keyword evidence="4 9" id="KW-0472">Membrane</keyword>
<dbReference type="Pfam" id="PF16209">
    <property type="entry name" value="PhoLip_ATPase_N"/>
    <property type="match status" value="1"/>
</dbReference>
<feature type="binding site" evidence="8">
    <location>
        <position position="449"/>
    </location>
    <ligand>
        <name>Mg(2+)</name>
        <dbReference type="ChEBI" id="CHEBI:18420"/>
    </ligand>
</feature>
<feature type="non-terminal residue" evidence="12">
    <location>
        <position position="819"/>
    </location>
</feature>
<keyword evidence="7 9" id="KW-0547">Nucleotide-binding</keyword>
<evidence type="ECO:0000259" key="11">
    <source>
        <dbReference type="Pfam" id="PF16209"/>
    </source>
</evidence>
<dbReference type="InterPro" id="IPR023299">
    <property type="entry name" value="ATPase_P-typ_cyto_dom_N"/>
</dbReference>
<sequence>KPLGIWHTHLAMGSKQSNLGDSRVIPLNTSISQNDTIYPENKVKSYKYTKWNFLPKNLYEQFRRFANFYFLCMTILSFAVETSVNPYTSMVPLIFVVTVTAVKQGYEDFLRHRRDDKVNYSKVSVVRNGCAQEIECKKVRVGDIVCVRNNQDIPCDMVLLISSAHDAKCHVTTANLDGETNLKTLECPLECDIKPDHLSILNGTITCEHPTMDLYQFHGNVKINLTKNSFESHSDKINPAYIETESESGGHVELCGGSCRRKSTCSFKKIGVKTDVEYYAPLSSNNLLLRGSSLRNTEFIYGCAVYTGLETKLALNSVITRNKFSIVERSINVFLAFFTVLLISEVLLSVTLQYYKETRPDYDNKMEYLGPRPDSSYTYLLTESLTYVVLYYYVIPISLYITLELQRFLGTFFFEWDLKMFNDDQSAICNTSDLNEELGQVKYLFSDKTGTLTENDMCFRRCSVDGNVYYENKGILYKLPECGTTIKAQRVDKWTPELEKFFTAMALCHSVQCCLDNNTTSIPTYQASSPDEKALVEAAARCGIILLSAESSYITLDVRGTLRKFRKLQELEFTSDRKRMSVIVKDETGSVLLFCKGAEVSMLPIISSGPFQETITHYTDFAMRGLRTLVFAWKELDRVDYLRLVRDVQQARGAVDTDKRDGLINAAYNVLESNLVLLGATAVEDKLQDQVPETLEQLRAAGIKVWILTGDKVETALNIAHSCGHFKPGTIRLFLVDIISANTCYLKLQDLKMQMHGDEMNQYGLVADGKSVQLALAHDTETFQEIALACTAVVCCRLSPKQKAQLVRMVKLSDKKAVT</sequence>
<comment type="caution">
    <text evidence="9">Lacks conserved residue(s) required for the propagation of feature annotation.</text>
</comment>
<feature type="binding site" evidence="7">
    <location>
        <position position="803"/>
    </location>
    <ligand>
        <name>ATP</name>
        <dbReference type="ChEBI" id="CHEBI:30616"/>
    </ligand>
</feature>
<comment type="subcellular location">
    <subcellularLocation>
        <location evidence="9">Membrane</location>
        <topology evidence="9">Multi-pass membrane protein</topology>
    </subcellularLocation>
</comment>
<dbReference type="Pfam" id="PF00122">
    <property type="entry name" value="E1-E2_ATPase"/>
    <property type="match status" value="1"/>
</dbReference>
<evidence type="ECO:0000256" key="9">
    <source>
        <dbReference type="RuleBase" id="RU362033"/>
    </source>
</evidence>
<feature type="binding site" evidence="7">
    <location>
        <position position="711"/>
    </location>
    <ligand>
        <name>ATP</name>
        <dbReference type="ChEBI" id="CHEBI:30616"/>
    </ligand>
</feature>
<dbReference type="InterPro" id="IPR023298">
    <property type="entry name" value="ATPase_P-typ_TM_dom_sf"/>
</dbReference>
<keyword evidence="3 9" id="KW-1133">Transmembrane helix</keyword>
<dbReference type="InterPro" id="IPR036412">
    <property type="entry name" value="HAD-like_sf"/>
</dbReference>
<keyword evidence="8" id="KW-0479">Metal-binding</keyword>
<dbReference type="EMBL" id="GEDC01027624">
    <property type="protein sequence ID" value="JAS09674.1"/>
    <property type="molecule type" value="Transcribed_RNA"/>
</dbReference>
<dbReference type="Pfam" id="PF13246">
    <property type="entry name" value="Cation_ATPase"/>
    <property type="match status" value="1"/>
</dbReference>
<evidence type="ECO:0000256" key="3">
    <source>
        <dbReference type="ARBA" id="ARBA00022989"/>
    </source>
</evidence>
<comment type="similarity">
    <text evidence="1 9">Belongs to the cation transport ATPase (P-type) (TC 3.A.3) family. Type IV subfamily.</text>
</comment>
<dbReference type="AlphaFoldDB" id="A0A1B6C8B1"/>
<dbReference type="InterPro" id="IPR001757">
    <property type="entry name" value="P_typ_ATPase"/>
</dbReference>
<protein>
    <recommendedName>
        <fullName evidence="9">Phospholipid-transporting ATPase</fullName>
        <ecNumber evidence="9">7.6.2.1</ecNumber>
    </recommendedName>
</protein>
<dbReference type="GO" id="GO:0005524">
    <property type="term" value="F:ATP binding"/>
    <property type="evidence" value="ECO:0007669"/>
    <property type="project" value="UniProtKB-UniRule"/>
</dbReference>
<dbReference type="InterPro" id="IPR018303">
    <property type="entry name" value="ATPase_P-typ_P_site"/>
</dbReference>
<feature type="binding site" evidence="7">
    <location>
        <position position="627"/>
    </location>
    <ligand>
        <name>ATP</name>
        <dbReference type="ChEBI" id="CHEBI:30616"/>
    </ligand>
</feature>
<dbReference type="Gene3D" id="2.70.150.10">
    <property type="entry name" value="Calcium-transporting ATPase, cytoplasmic transduction domain A"/>
    <property type="match status" value="1"/>
</dbReference>
<feature type="binding site" evidence="7">
    <location>
        <position position="532"/>
    </location>
    <ligand>
        <name>ATP</name>
        <dbReference type="ChEBI" id="CHEBI:30616"/>
    </ligand>
</feature>
<proteinExistence type="inferred from homology"/>
<dbReference type="InterPro" id="IPR023214">
    <property type="entry name" value="HAD_sf"/>
</dbReference>
<feature type="transmembrane region" description="Helical" evidence="9">
    <location>
        <begin position="384"/>
        <end position="403"/>
    </location>
</feature>
<comment type="cofactor">
    <cofactor evidence="8">
        <name>Mg(2+)</name>
        <dbReference type="ChEBI" id="CHEBI:18420"/>
    </cofactor>
</comment>
<comment type="catalytic activity">
    <reaction evidence="5 9">
        <text>ATP + H2O + phospholipidSide 1 = ADP + phosphate + phospholipidSide 2.</text>
        <dbReference type="EC" id="7.6.2.1"/>
    </reaction>
</comment>
<dbReference type="SUPFAM" id="SSF81665">
    <property type="entry name" value="Calcium ATPase, transmembrane domain M"/>
    <property type="match status" value="1"/>
</dbReference>
<feature type="domain" description="P-type ATPase A" evidence="10">
    <location>
        <begin position="121"/>
        <end position="195"/>
    </location>
</feature>
<dbReference type="SUPFAM" id="SSF81660">
    <property type="entry name" value="Metal cation-transporting ATPase, ATP-binding domain N"/>
    <property type="match status" value="1"/>
</dbReference>
<evidence type="ECO:0000256" key="5">
    <source>
        <dbReference type="ARBA" id="ARBA00034036"/>
    </source>
</evidence>
<dbReference type="GO" id="GO:0000287">
    <property type="term" value="F:magnesium ion binding"/>
    <property type="evidence" value="ECO:0007669"/>
    <property type="project" value="UniProtKB-UniRule"/>
</dbReference>
<name>A0A1B6C8B1_9HEMI</name>
<dbReference type="PANTHER" id="PTHR24092">
    <property type="entry name" value="PROBABLE PHOSPHOLIPID-TRANSPORTING ATPASE"/>
    <property type="match status" value="1"/>
</dbReference>
<reference evidence="12" key="1">
    <citation type="submission" date="2015-12" db="EMBL/GenBank/DDBJ databases">
        <title>De novo transcriptome assembly of four potential Pierce s Disease insect vectors from Arizona vineyards.</title>
        <authorList>
            <person name="Tassone E.E."/>
        </authorList>
    </citation>
    <scope>NUCLEOTIDE SEQUENCE</scope>
</reference>
<dbReference type="InterPro" id="IPR032631">
    <property type="entry name" value="P-type_ATPase_N"/>
</dbReference>
<keyword evidence="7 9" id="KW-0067">ATP-binding</keyword>
<dbReference type="NCBIfam" id="TIGR01494">
    <property type="entry name" value="ATPase_P-type"/>
    <property type="match status" value="1"/>
</dbReference>
<feature type="non-terminal residue" evidence="12">
    <location>
        <position position="1"/>
    </location>
</feature>
<feature type="binding site" evidence="7">
    <location>
        <position position="449"/>
    </location>
    <ligand>
        <name>ATP</name>
        <dbReference type="ChEBI" id="CHEBI:30616"/>
    </ligand>
</feature>
<dbReference type="Gene3D" id="3.40.1110.10">
    <property type="entry name" value="Calcium-transporting ATPase, cytoplasmic domain N"/>
    <property type="match status" value="1"/>
</dbReference>
<evidence type="ECO:0000259" key="10">
    <source>
        <dbReference type="Pfam" id="PF00122"/>
    </source>
</evidence>
<dbReference type="PROSITE" id="PS00154">
    <property type="entry name" value="ATPASE_E1_E2"/>
    <property type="match status" value="1"/>
</dbReference>
<evidence type="ECO:0000256" key="2">
    <source>
        <dbReference type="ARBA" id="ARBA00022692"/>
    </source>
</evidence>
<dbReference type="PANTHER" id="PTHR24092:SF175">
    <property type="entry name" value="PHOSPHOLIPID-TRANSPORTING ATPASE"/>
    <property type="match status" value="1"/>
</dbReference>
<dbReference type="NCBIfam" id="TIGR01652">
    <property type="entry name" value="ATPase-Plipid"/>
    <property type="match status" value="1"/>
</dbReference>
<evidence type="ECO:0000256" key="8">
    <source>
        <dbReference type="PIRSR" id="PIRSR606539-3"/>
    </source>
</evidence>
<feature type="transmembrane region" description="Helical" evidence="9">
    <location>
        <begin position="331"/>
        <end position="355"/>
    </location>
</feature>
<dbReference type="GO" id="GO:0045332">
    <property type="term" value="P:phospholipid translocation"/>
    <property type="evidence" value="ECO:0007669"/>
    <property type="project" value="TreeGrafter"/>
</dbReference>
<dbReference type="GO" id="GO:0140326">
    <property type="term" value="F:ATPase-coupled intramembrane lipid transporter activity"/>
    <property type="evidence" value="ECO:0007669"/>
    <property type="project" value="UniProtKB-EC"/>
</dbReference>
<dbReference type="GO" id="GO:0005886">
    <property type="term" value="C:plasma membrane"/>
    <property type="evidence" value="ECO:0007669"/>
    <property type="project" value="TreeGrafter"/>
</dbReference>
<feature type="binding site" evidence="8">
    <location>
        <position position="447"/>
    </location>
    <ligand>
        <name>Mg(2+)</name>
        <dbReference type="ChEBI" id="CHEBI:18420"/>
    </ligand>
</feature>
<feature type="binding site" evidence="7">
    <location>
        <position position="797"/>
    </location>
    <ligand>
        <name>ATP</name>
        <dbReference type="ChEBI" id="CHEBI:30616"/>
    </ligand>
</feature>
<feature type="active site" description="4-aspartylphosphate intermediate" evidence="6">
    <location>
        <position position="447"/>
    </location>
</feature>
<feature type="binding site" evidence="7">
    <location>
        <position position="710"/>
    </location>
    <ligand>
        <name>ATP</name>
        <dbReference type="ChEBI" id="CHEBI:30616"/>
    </ligand>
</feature>
<organism evidence="12">
    <name type="scientific">Clastoptera arizonana</name>
    <name type="common">Arizona spittle bug</name>
    <dbReference type="NCBI Taxonomy" id="38151"/>
    <lineage>
        <taxon>Eukaryota</taxon>
        <taxon>Metazoa</taxon>
        <taxon>Ecdysozoa</taxon>
        <taxon>Arthropoda</taxon>
        <taxon>Hexapoda</taxon>
        <taxon>Insecta</taxon>
        <taxon>Pterygota</taxon>
        <taxon>Neoptera</taxon>
        <taxon>Paraneoptera</taxon>
        <taxon>Hemiptera</taxon>
        <taxon>Auchenorrhyncha</taxon>
        <taxon>Cercopoidea</taxon>
        <taxon>Clastopteridae</taxon>
        <taxon>Clastoptera</taxon>
    </lineage>
</organism>
<evidence type="ECO:0000256" key="4">
    <source>
        <dbReference type="ARBA" id="ARBA00023136"/>
    </source>
</evidence>
<feature type="domain" description="P-type ATPase N-terminal" evidence="11">
    <location>
        <begin position="28"/>
        <end position="89"/>
    </location>
</feature>
<dbReference type="GO" id="GO:0016887">
    <property type="term" value="F:ATP hydrolysis activity"/>
    <property type="evidence" value="ECO:0007669"/>
    <property type="project" value="InterPro"/>
</dbReference>
<dbReference type="SUPFAM" id="SSF56784">
    <property type="entry name" value="HAD-like"/>
    <property type="match status" value="1"/>
</dbReference>
<dbReference type="InterPro" id="IPR006539">
    <property type="entry name" value="P-type_ATPase_IV"/>
</dbReference>
<gene>
    <name evidence="12" type="ORF">g.18951</name>
</gene>
<feature type="binding site" evidence="7">
    <location>
        <position position="448"/>
    </location>
    <ligand>
        <name>ATP</name>
        <dbReference type="ChEBI" id="CHEBI:30616"/>
    </ligand>
</feature>
<keyword evidence="9" id="KW-1278">Translocase</keyword>
<dbReference type="SUPFAM" id="SSF81653">
    <property type="entry name" value="Calcium ATPase, transduction domain A"/>
    <property type="match status" value="1"/>
</dbReference>
<feature type="binding site" evidence="7">
    <location>
        <position position="709"/>
    </location>
    <ligand>
        <name>ATP</name>
        <dbReference type="ChEBI" id="CHEBI:30616"/>
    </ligand>
</feature>
<accession>A0A1B6C8B1</accession>
<feature type="binding site" evidence="7">
    <location>
        <position position="447"/>
    </location>
    <ligand>
        <name>ATP</name>
        <dbReference type="ChEBI" id="CHEBI:30616"/>
    </ligand>
</feature>
<evidence type="ECO:0000256" key="1">
    <source>
        <dbReference type="ARBA" id="ARBA00008109"/>
    </source>
</evidence>
<feature type="binding site" evidence="7">
    <location>
        <position position="596"/>
    </location>
    <ligand>
        <name>ATP</name>
        <dbReference type="ChEBI" id="CHEBI:30616"/>
    </ligand>
</feature>
<dbReference type="InterPro" id="IPR008250">
    <property type="entry name" value="ATPase_P-typ_transduc_dom_A_sf"/>
</dbReference>
<dbReference type="EC" id="7.6.2.1" evidence="9"/>
<feature type="binding site" evidence="7">
    <location>
        <position position="573"/>
    </location>
    <ligand>
        <name>ATP</name>
        <dbReference type="ChEBI" id="CHEBI:30616"/>
    </ligand>
</feature>
<evidence type="ECO:0000256" key="7">
    <source>
        <dbReference type="PIRSR" id="PIRSR606539-2"/>
    </source>
</evidence>
<evidence type="ECO:0000313" key="12">
    <source>
        <dbReference type="EMBL" id="JAS09674.1"/>
    </source>
</evidence>
<evidence type="ECO:0000256" key="6">
    <source>
        <dbReference type="PIRSR" id="PIRSR606539-1"/>
    </source>
</evidence>
<keyword evidence="8 9" id="KW-0460">Magnesium</keyword>
<keyword evidence="2 9" id="KW-0812">Transmembrane</keyword>
<dbReference type="Gene3D" id="3.40.50.1000">
    <property type="entry name" value="HAD superfamily/HAD-like"/>
    <property type="match status" value="1"/>
</dbReference>
<dbReference type="InterPro" id="IPR059000">
    <property type="entry name" value="ATPase_P-type_domA"/>
</dbReference>
<dbReference type="GO" id="GO:0005783">
    <property type="term" value="C:endoplasmic reticulum"/>
    <property type="evidence" value="ECO:0007669"/>
    <property type="project" value="TreeGrafter"/>
</dbReference>